<dbReference type="AlphaFoldDB" id="A0A0A9AQK9"/>
<evidence type="ECO:0000256" key="1">
    <source>
        <dbReference type="SAM" id="Phobius"/>
    </source>
</evidence>
<evidence type="ECO:0000313" key="2">
    <source>
        <dbReference type="EMBL" id="JAD52133.1"/>
    </source>
</evidence>
<protein>
    <submittedName>
        <fullName evidence="2">Uncharacterized protein</fullName>
    </submittedName>
</protein>
<keyword evidence="1" id="KW-0812">Transmembrane</keyword>
<name>A0A0A9AQK9_ARUDO</name>
<keyword evidence="1" id="KW-1133">Transmembrane helix</keyword>
<sequence length="134" mass="15588">MVIHQRNSSAYDFSINEIMRRPRIKKSNHNYRADVDINLHGLHPPRLYPCQCVKRDARFILQIHKVCGSLQRDLLIIESQYFQHKELLTFVAKIILFIAVVTQLFGSALCHLCWGQLLARQSCGQWLSTTHGCR</sequence>
<reference evidence="2" key="2">
    <citation type="journal article" date="2015" name="Data Brief">
        <title>Shoot transcriptome of the giant reed, Arundo donax.</title>
        <authorList>
            <person name="Barrero R.A."/>
            <person name="Guerrero F.D."/>
            <person name="Moolhuijzen P."/>
            <person name="Goolsby J.A."/>
            <person name="Tidwell J."/>
            <person name="Bellgard S.E."/>
            <person name="Bellgard M.I."/>
        </authorList>
    </citation>
    <scope>NUCLEOTIDE SEQUENCE</scope>
    <source>
        <tissue evidence="2">Shoot tissue taken approximately 20 cm above the soil surface</tissue>
    </source>
</reference>
<reference evidence="2" key="1">
    <citation type="submission" date="2014-09" db="EMBL/GenBank/DDBJ databases">
        <authorList>
            <person name="Magalhaes I.L.F."/>
            <person name="Oliveira U."/>
            <person name="Santos F.R."/>
            <person name="Vidigal T.H.D.A."/>
            <person name="Brescovit A.D."/>
            <person name="Santos A.J."/>
        </authorList>
    </citation>
    <scope>NUCLEOTIDE SEQUENCE</scope>
    <source>
        <tissue evidence="2">Shoot tissue taken approximately 20 cm above the soil surface</tissue>
    </source>
</reference>
<dbReference type="EMBL" id="GBRH01245762">
    <property type="protein sequence ID" value="JAD52133.1"/>
    <property type="molecule type" value="Transcribed_RNA"/>
</dbReference>
<organism evidence="2">
    <name type="scientific">Arundo donax</name>
    <name type="common">Giant reed</name>
    <name type="synonym">Donax arundinaceus</name>
    <dbReference type="NCBI Taxonomy" id="35708"/>
    <lineage>
        <taxon>Eukaryota</taxon>
        <taxon>Viridiplantae</taxon>
        <taxon>Streptophyta</taxon>
        <taxon>Embryophyta</taxon>
        <taxon>Tracheophyta</taxon>
        <taxon>Spermatophyta</taxon>
        <taxon>Magnoliopsida</taxon>
        <taxon>Liliopsida</taxon>
        <taxon>Poales</taxon>
        <taxon>Poaceae</taxon>
        <taxon>PACMAD clade</taxon>
        <taxon>Arundinoideae</taxon>
        <taxon>Arundineae</taxon>
        <taxon>Arundo</taxon>
    </lineage>
</organism>
<keyword evidence="1" id="KW-0472">Membrane</keyword>
<proteinExistence type="predicted"/>
<accession>A0A0A9AQK9</accession>
<feature type="transmembrane region" description="Helical" evidence="1">
    <location>
        <begin position="87"/>
        <end position="106"/>
    </location>
</feature>